<proteinExistence type="predicted"/>
<dbReference type="PROSITE" id="PS51787">
    <property type="entry name" value="LON_N"/>
    <property type="match status" value="1"/>
</dbReference>
<dbReference type="InterPro" id="IPR046336">
    <property type="entry name" value="Lon_prtase_N_sf"/>
</dbReference>
<dbReference type="RefSeq" id="WP_012120263.1">
    <property type="nucleotide sequence ID" value="NC_009767.1"/>
</dbReference>
<dbReference type="InterPro" id="IPR003111">
    <property type="entry name" value="Lon_prtase_N"/>
</dbReference>
<dbReference type="Gene3D" id="2.30.130.40">
    <property type="entry name" value="LON domain-like"/>
    <property type="match status" value="1"/>
</dbReference>
<dbReference type="Gene3D" id="1.20.58.1480">
    <property type="match status" value="1"/>
</dbReference>
<name>A7NK17_ROSCS</name>
<dbReference type="OrthoDB" id="9848197at2"/>
<gene>
    <name evidence="2" type="ordered locus">Rcas_1745</name>
</gene>
<dbReference type="SMART" id="SM00464">
    <property type="entry name" value="LON"/>
    <property type="match status" value="1"/>
</dbReference>
<dbReference type="InterPro" id="IPR015947">
    <property type="entry name" value="PUA-like_sf"/>
</dbReference>
<dbReference type="eggNOG" id="COG0466">
    <property type="taxonomic scope" value="Bacteria"/>
</dbReference>
<dbReference type="PANTHER" id="PTHR46732:SF8">
    <property type="entry name" value="ATP-DEPENDENT PROTEASE LA (LON) DOMAIN PROTEIN"/>
    <property type="match status" value="1"/>
</dbReference>
<keyword evidence="3" id="KW-1185">Reference proteome</keyword>
<dbReference type="Pfam" id="PF02190">
    <property type="entry name" value="LON_substr_bdg"/>
    <property type="match status" value="1"/>
</dbReference>
<dbReference type="HOGENOM" id="CLU_1314615_0_0_0"/>
<accession>A7NK17</accession>
<dbReference type="KEGG" id="rca:Rcas_1745"/>
<protein>
    <submittedName>
        <fullName evidence="2">Peptidase S16 lon domain protein</fullName>
    </submittedName>
</protein>
<dbReference type="Proteomes" id="UP000000263">
    <property type="component" value="Chromosome"/>
</dbReference>
<evidence type="ECO:0000259" key="1">
    <source>
        <dbReference type="PROSITE" id="PS51787"/>
    </source>
</evidence>
<sequence length="209" mass="23100">MTHTSHNLTAELPLLALRGIVVFPPSVVPVAVSRPAAIRLVDDAVISGGLVAVSAQRGDDPDQCYAIGALARLHRLVRLHDGTLRIALQALERIAIEQVTQREPYLRALVHVLPDHINASDIATRMQEARARARELLDALPPNEEVRTQLESADDPRHLAALLASMLLVRANLAERQALLEIADVSERLVRISALLTHELDILRRHFRI</sequence>
<evidence type="ECO:0000313" key="3">
    <source>
        <dbReference type="Proteomes" id="UP000000263"/>
    </source>
</evidence>
<feature type="domain" description="Lon N-terminal" evidence="1">
    <location>
        <begin position="12"/>
        <end position="200"/>
    </location>
</feature>
<organism evidence="2 3">
    <name type="scientific">Roseiflexus castenholzii (strain DSM 13941 / HLO8)</name>
    <dbReference type="NCBI Taxonomy" id="383372"/>
    <lineage>
        <taxon>Bacteria</taxon>
        <taxon>Bacillati</taxon>
        <taxon>Chloroflexota</taxon>
        <taxon>Chloroflexia</taxon>
        <taxon>Chloroflexales</taxon>
        <taxon>Roseiflexineae</taxon>
        <taxon>Roseiflexaceae</taxon>
        <taxon>Roseiflexus</taxon>
    </lineage>
</organism>
<dbReference type="AlphaFoldDB" id="A7NK17"/>
<dbReference type="EMBL" id="CP000804">
    <property type="protein sequence ID" value="ABU57837.1"/>
    <property type="molecule type" value="Genomic_DNA"/>
</dbReference>
<dbReference type="SUPFAM" id="SSF88697">
    <property type="entry name" value="PUA domain-like"/>
    <property type="match status" value="1"/>
</dbReference>
<reference evidence="2 3" key="1">
    <citation type="submission" date="2007-08" db="EMBL/GenBank/DDBJ databases">
        <title>Complete sequence of Roseiflexus castenholzii DSM 13941.</title>
        <authorList>
            <consortium name="US DOE Joint Genome Institute"/>
            <person name="Copeland A."/>
            <person name="Lucas S."/>
            <person name="Lapidus A."/>
            <person name="Barry K."/>
            <person name="Glavina del Rio T."/>
            <person name="Dalin E."/>
            <person name="Tice H."/>
            <person name="Pitluck S."/>
            <person name="Thompson L.S."/>
            <person name="Brettin T."/>
            <person name="Bruce D."/>
            <person name="Detter J.C."/>
            <person name="Han C."/>
            <person name="Tapia R."/>
            <person name="Schmutz J."/>
            <person name="Larimer F."/>
            <person name="Land M."/>
            <person name="Hauser L."/>
            <person name="Kyrpides N."/>
            <person name="Mikhailova N."/>
            <person name="Bryant D.A."/>
            <person name="Hanada S."/>
            <person name="Tsukatani Y."/>
            <person name="Richardson P."/>
        </authorList>
    </citation>
    <scope>NUCLEOTIDE SEQUENCE [LARGE SCALE GENOMIC DNA]</scope>
    <source>
        <strain evidence="3">DSM 13941 / HLO8</strain>
    </source>
</reference>
<dbReference type="PANTHER" id="PTHR46732">
    <property type="entry name" value="ATP-DEPENDENT PROTEASE LA (LON) DOMAIN PROTEIN"/>
    <property type="match status" value="1"/>
</dbReference>
<dbReference type="STRING" id="383372.Rcas_1745"/>
<evidence type="ECO:0000313" key="2">
    <source>
        <dbReference type="EMBL" id="ABU57837.1"/>
    </source>
</evidence>